<evidence type="ECO:0000313" key="10">
    <source>
        <dbReference type="Proteomes" id="UP001565369"/>
    </source>
</evidence>
<evidence type="ECO:0000256" key="3">
    <source>
        <dbReference type="ARBA" id="ARBA00022840"/>
    </source>
</evidence>
<dbReference type="SUPFAM" id="SSF52540">
    <property type="entry name" value="P-loop containing nucleoside triphosphate hydrolases"/>
    <property type="match status" value="1"/>
</dbReference>
<dbReference type="Proteomes" id="UP001565369">
    <property type="component" value="Unassembled WGS sequence"/>
</dbReference>
<dbReference type="EMBL" id="JBGBZJ010000002">
    <property type="protein sequence ID" value="MEY9451454.1"/>
    <property type="molecule type" value="Genomic_DNA"/>
</dbReference>
<feature type="compositionally biased region" description="Basic and acidic residues" evidence="6">
    <location>
        <begin position="40"/>
        <end position="50"/>
    </location>
</feature>
<protein>
    <recommendedName>
        <fullName evidence="5">Type IV secretion system protein virB4</fullName>
    </recommendedName>
</protein>
<sequence>MGFAASSAGTTLTCSGFCSPGSKPAGARATPHSGAARPARHLDSSGDIERGTSAMRNRALKTREIEPEAYLPFGRHVTDTVISLTTRALLTVIRIDGTSFETAETSDLNDLHGKLNLTLRNVADPQLALWTHLVRRRTSVYPDGAFRSTFAAGLDAQYRKRLQKEALFRNDLYLTLVWHPGRAATDTAAAFFRRLGRSAANAAEVDSGALKRLDDATRDIVAALDRYGARAAGLFERDGITFSEPMELLHALASGEWIAMPLPQGPIGQALYSNRVIFGREALEIRGAGGSHFAGMFGLKEYPASTRPGLLNALLSAPFELIVTQSFAFLAKADAKTVLTRKQNQLVSAQDPAASQIDELSDALDDLESNRFVLGDHHLSLLVYADTPLQLQHHMSVARRALADAGAVVAREDLGLEAAYWAQLPGLFKYRARTGAINSRNFAAFSPFHTYPTGQPAGNHWGPAVAMLKTASGAPFYFSFHYGDLGNTFICGPSGSGKTVVQNFLLSQAERLGASYVFFDKDRGAEIFVRAAGGTYLTLHNGAPTGCAPLKALELTPANLSFLGELVRKLVTPDDRPLSVIEEERIDSGLRALGQLRQSERSFGTLRAFLGQQDREGIGARLERWCRGAPFGWVLDGDHDAIGLDARFIGFDMTDLLDHPTVRTPLMMYLFHRVERLIDGRRLIIDIDEFWKALGDEAFRDLANNKLKTIRKQNGVMVFGTQSPRDALASPIAHTIVEQCPTQIFLPNARGTRSDYVDGFHLTDTEFRLIKEELAPESRRFLVKQGHNSVVAELDLGGFDDALAVLSGRTETVELLDRIRKQVGDNPAQWLSVFHAERRKAQ</sequence>
<dbReference type="InterPro" id="IPR051162">
    <property type="entry name" value="T4SS_component"/>
</dbReference>
<dbReference type="Pfam" id="PF03135">
    <property type="entry name" value="CagE_TrbE_VirB"/>
    <property type="match status" value="1"/>
</dbReference>
<name>A0ABV4FIR3_9BRAD</name>
<reference evidence="9 10" key="1">
    <citation type="submission" date="2024-07" db="EMBL/GenBank/DDBJ databases">
        <title>Genomic Encyclopedia of Type Strains, Phase V (KMG-V): Genome sequencing to study the core and pangenomes of soil and plant-associated prokaryotes.</title>
        <authorList>
            <person name="Whitman W."/>
        </authorList>
    </citation>
    <scope>NUCLEOTIDE SEQUENCE [LARGE SCALE GENOMIC DNA]</scope>
    <source>
        <strain evidence="9 10">USDA 152</strain>
    </source>
</reference>
<dbReference type="Pfam" id="PF19044">
    <property type="entry name" value="P-loop_TraG"/>
    <property type="match status" value="1"/>
</dbReference>
<evidence type="ECO:0000259" key="8">
    <source>
        <dbReference type="Pfam" id="PF19044"/>
    </source>
</evidence>
<evidence type="ECO:0000256" key="6">
    <source>
        <dbReference type="SAM" id="MobiDB-lite"/>
    </source>
</evidence>
<comment type="caution">
    <text evidence="9">The sequence shown here is derived from an EMBL/GenBank/DDBJ whole genome shotgun (WGS) entry which is preliminary data.</text>
</comment>
<dbReference type="PANTHER" id="PTHR30121">
    <property type="entry name" value="UNCHARACTERIZED PROTEIN YJGR-RELATED"/>
    <property type="match status" value="1"/>
</dbReference>
<feature type="domain" description="TraG P-loop" evidence="8">
    <location>
        <begin position="622"/>
        <end position="747"/>
    </location>
</feature>
<feature type="domain" description="CagE TrbE VirB component of type IV transporter system central" evidence="7">
    <location>
        <begin position="235"/>
        <end position="433"/>
    </location>
</feature>
<keyword evidence="10" id="KW-1185">Reference proteome</keyword>
<evidence type="ECO:0000256" key="5">
    <source>
        <dbReference type="ARBA" id="ARBA00023635"/>
    </source>
</evidence>
<evidence type="ECO:0000313" key="9">
    <source>
        <dbReference type="EMBL" id="MEY9451454.1"/>
    </source>
</evidence>
<proteinExistence type="inferred from homology"/>
<evidence type="ECO:0000256" key="4">
    <source>
        <dbReference type="ARBA" id="ARBA00023026"/>
    </source>
</evidence>
<dbReference type="Gene3D" id="3.40.50.300">
    <property type="entry name" value="P-loop containing nucleotide triphosphate hydrolases"/>
    <property type="match status" value="2"/>
</dbReference>
<accession>A0ABV4FIR3</accession>
<evidence type="ECO:0000259" key="7">
    <source>
        <dbReference type="Pfam" id="PF03135"/>
    </source>
</evidence>
<dbReference type="NCBIfam" id="TIGR00929">
    <property type="entry name" value="VirB4_CagE"/>
    <property type="match status" value="1"/>
</dbReference>
<gene>
    <name evidence="9" type="ORF">ABIG07_000402</name>
</gene>
<dbReference type="InterPro" id="IPR018145">
    <property type="entry name" value="CagE_TrbE_VirB_cntrl_dom"/>
</dbReference>
<keyword evidence="3" id="KW-0067">ATP-binding</keyword>
<evidence type="ECO:0000256" key="2">
    <source>
        <dbReference type="ARBA" id="ARBA00022741"/>
    </source>
</evidence>
<feature type="region of interest" description="Disordered" evidence="6">
    <location>
        <begin position="22"/>
        <end position="53"/>
    </location>
</feature>
<keyword evidence="2" id="KW-0547">Nucleotide-binding</keyword>
<dbReference type="InterPro" id="IPR004346">
    <property type="entry name" value="CagE_TrbE_VirB"/>
</dbReference>
<organism evidence="9 10">
    <name type="scientific">Bradyrhizobium ottawaense</name>
    <dbReference type="NCBI Taxonomy" id="931866"/>
    <lineage>
        <taxon>Bacteria</taxon>
        <taxon>Pseudomonadati</taxon>
        <taxon>Pseudomonadota</taxon>
        <taxon>Alphaproteobacteria</taxon>
        <taxon>Hyphomicrobiales</taxon>
        <taxon>Nitrobacteraceae</taxon>
        <taxon>Bradyrhizobium</taxon>
    </lineage>
</organism>
<dbReference type="InterPro" id="IPR027417">
    <property type="entry name" value="P-loop_NTPase"/>
</dbReference>
<comment type="similarity">
    <text evidence="1">Belongs to the TrbE/VirB4 family.</text>
</comment>
<keyword evidence="4" id="KW-0843">Virulence</keyword>
<evidence type="ECO:0000256" key="1">
    <source>
        <dbReference type="ARBA" id="ARBA00006512"/>
    </source>
</evidence>
<dbReference type="InterPro" id="IPR043964">
    <property type="entry name" value="P-loop_TraG"/>
</dbReference>
<dbReference type="PANTHER" id="PTHR30121:SF12">
    <property type="entry name" value="TYPE IV SECRETION SYSTEM PROTEIN CAGE"/>
    <property type="match status" value="1"/>
</dbReference>